<evidence type="ECO:0000313" key="2">
    <source>
        <dbReference type="Proteomes" id="UP000250079"/>
    </source>
</evidence>
<dbReference type="EMBL" id="CP018632">
    <property type="protein sequence ID" value="ASJ76211.1"/>
    <property type="molecule type" value="Genomic_DNA"/>
</dbReference>
<gene>
    <name evidence="1" type="ORF">IMCC3135_30810</name>
</gene>
<dbReference type="AlphaFoldDB" id="A0A2Z2P164"/>
<organism evidence="1 2">
    <name type="scientific">Granulosicoccus antarcticus IMCC3135</name>
    <dbReference type="NCBI Taxonomy" id="1192854"/>
    <lineage>
        <taxon>Bacteria</taxon>
        <taxon>Pseudomonadati</taxon>
        <taxon>Pseudomonadota</taxon>
        <taxon>Gammaproteobacteria</taxon>
        <taxon>Chromatiales</taxon>
        <taxon>Granulosicoccaceae</taxon>
        <taxon>Granulosicoccus</taxon>
    </lineage>
</organism>
<dbReference type="Proteomes" id="UP000250079">
    <property type="component" value="Chromosome"/>
</dbReference>
<sequence length="54" mass="6373">MALICTRHDYWNDLLAFGASEILKLKEWSMRCNLPIRQFFVASQFLQFSGNFTN</sequence>
<evidence type="ECO:0000313" key="1">
    <source>
        <dbReference type="EMBL" id="ASJ76211.1"/>
    </source>
</evidence>
<dbReference type="KEGG" id="gai:IMCC3135_30810"/>
<name>A0A2Z2P164_9GAMM</name>
<reference evidence="1 2" key="1">
    <citation type="submission" date="2016-12" db="EMBL/GenBank/DDBJ databases">
        <authorList>
            <person name="Song W.-J."/>
            <person name="Kurnit D.M."/>
        </authorList>
    </citation>
    <scope>NUCLEOTIDE SEQUENCE [LARGE SCALE GENOMIC DNA]</scope>
    <source>
        <strain evidence="1 2">IMCC3135</strain>
    </source>
</reference>
<protein>
    <submittedName>
        <fullName evidence="1">Uncharacterized protein</fullName>
    </submittedName>
</protein>
<accession>A0A2Z2P164</accession>
<keyword evidence="2" id="KW-1185">Reference proteome</keyword>
<proteinExistence type="predicted"/>